<gene>
    <name evidence="1" type="ORF">DB88DRAFT_541569</name>
</gene>
<comment type="caution">
    <text evidence="1">The sequence shown here is derived from an EMBL/GenBank/DDBJ whole genome shotgun (WGS) entry which is preliminary data.</text>
</comment>
<sequence length="275" mass="29509">MQPSSTSQAYVPPSRLDLATLAKRFADTGLTTCQPLVDQHDALIQGIPTPMLRSPMVQARPHNDNAIISPSASQHGPGRGGPAVYLEHDLVARGHRVPTDLFVSSHNHPSSVSADDKRARLQALMPDLNSLREYDMPLPTPYNAAYPHPISAYASPGVNQAALGVSGYDKILAHLLRNDPDKLKGTILAGAEREDILPPALTMILYPGEGNGIPERLWTRFESIGAARLQVGAANIAPYARVEPASGSLAYQPSEAGLRAPVLGPRFAASQKQNW</sequence>
<name>A0AAD9FPB7_PAPLA</name>
<reference evidence="1" key="1">
    <citation type="submission" date="2023-02" db="EMBL/GenBank/DDBJ databases">
        <title>Identification and recombinant expression of a fungal hydrolase from Papiliotrema laurentii that hydrolyzes apple cutin and clears colloidal polyester polyurethane.</title>
        <authorList>
            <consortium name="DOE Joint Genome Institute"/>
            <person name="Roman V.A."/>
            <person name="Bojanowski C."/>
            <person name="Crable B.R."/>
            <person name="Wagner D.N."/>
            <person name="Hung C.S."/>
            <person name="Nadeau L.J."/>
            <person name="Schratz L."/>
            <person name="Haridas S."/>
            <person name="Pangilinan J."/>
            <person name="Lipzen A."/>
            <person name="Na H."/>
            <person name="Yan M."/>
            <person name="Ng V."/>
            <person name="Grigoriev I.V."/>
            <person name="Spatafora J.W."/>
            <person name="Barlow D."/>
            <person name="Biffinger J."/>
            <person name="Kelley-Loughnane N."/>
            <person name="Varaljay V.A."/>
            <person name="Crookes-Goodson W.J."/>
        </authorList>
    </citation>
    <scope>NUCLEOTIDE SEQUENCE</scope>
    <source>
        <strain evidence="1">5307AH</strain>
    </source>
</reference>
<accession>A0AAD9FPB7</accession>
<dbReference type="AlphaFoldDB" id="A0AAD9FPB7"/>
<organism evidence="1 2">
    <name type="scientific">Papiliotrema laurentii</name>
    <name type="common">Cryptococcus laurentii</name>
    <dbReference type="NCBI Taxonomy" id="5418"/>
    <lineage>
        <taxon>Eukaryota</taxon>
        <taxon>Fungi</taxon>
        <taxon>Dikarya</taxon>
        <taxon>Basidiomycota</taxon>
        <taxon>Agaricomycotina</taxon>
        <taxon>Tremellomycetes</taxon>
        <taxon>Tremellales</taxon>
        <taxon>Rhynchogastremaceae</taxon>
        <taxon>Papiliotrema</taxon>
    </lineage>
</organism>
<proteinExistence type="predicted"/>
<keyword evidence="2" id="KW-1185">Reference proteome</keyword>
<dbReference type="EMBL" id="JAODAN010000008">
    <property type="protein sequence ID" value="KAK1922438.1"/>
    <property type="molecule type" value="Genomic_DNA"/>
</dbReference>
<protein>
    <submittedName>
        <fullName evidence="1">Uncharacterized protein</fullName>
    </submittedName>
</protein>
<feature type="non-terminal residue" evidence="1">
    <location>
        <position position="275"/>
    </location>
</feature>
<dbReference type="Proteomes" id="UP001182556">
    <property type="component" value="Unassembled WGS sequence"/>
</dbReference>
<evidence type="ECO:0000313" key="1">
    <source>
        <dbReference type="EMBL" id="KAK1922438.1"/>
    </source>
</evidence>
<evidence type="ECO:0000313" key="2">
    <source>
        <dbReference type="Proteomes" id="UP001182556"/>
    </source>
</evidence>